<organism evidence="2 3">
    <name type="scientific">Myroides odoratimimus CIP 101113</name>
    <dbReference type="NCBI Taxonomy" id="883154"/>
    <lineage>
        <taxon>Bacteria</taxon>
        <taxon>Pseudomonadati</taxon>
        <taxon>Bacteroidota</taxon>
        <taxon>Flavobacteriia</taxon>
        <taxon>Flavobacteriales</taxon>
        <taxon>Flavobacteriaceae</taxon>
        <taxon>Myroides</taxon>
    </lineage>
</organism>
<dbReference type="PANTHER" id="PTHR36966">
    <property type="entry name" value="REP-ASSOCIATED TYROSINE TRANSPOSASE"/>
    <property type="match status" value="1"/>
</dbReference>
<dbReference type="SUPFAM" id="SSF143422">
    <property type="entry name" value="Transposase IS200-like"/>
    <property type="match status" value="1"/>
</dbReference>
<dbReference type="GO" id="GO:0004803">
    <property type="term" value="F:transposase activity"/>
    <property type="evidence" value="ECO:0007669"/>
    <property type="project" value="InterPro"/>
</dbReference>
<dbReference type="AlphaFoldDB" id="A0AAV3F3Q6"/>
<reference evidence="2 3" key="1">
    <citation type="submission" date="2011-11" db="EMBL/GenBank/DDBJ databases">
        <title>The Genome Sequence of Myroides odoratimimus CIP 101113.</title>
        <authorList>
            <person name="Earl A."/>
            <person name="Ward D."/>
            <person name="Feldgarden M."/>
            <person name="Gevers D."/>
            <person name="Huys G."/>
            <person name="Young S.K."/>
            <person name="Zeng Q."/>
            <person name="Gargeya S."/>
            <person name="Fitzgerald M."/>
            <person name="Haas B."/>
            <person name="Abouelleil A."/>
            <person name="Alvarado L."/>
            <person name="Arachchi H.M."/>
            <person name="Berlin A."/>
            <person name="Brown A."/>
            <person name="Chapman S.B."/>
            <person name="Chen Z."/>
            <person name="Dunbar C."/>
            <person name="Freedman E."/>
            <person name="Gearin G."/>
            <person name="Goldberg J."/>
            <person name="Griggs A."/>
            <person name="Gujja S."/>
            <person name="Heiman D."/>
            <person name="Howarth C."/>
            <person name="Larson L."/>
            <person name="Lui A."/>
            <person name="MacDonald P.J.P."/>
            <person name="Montmayeur A."/>
            <person name="Murphy C."/>
            <person name="Neiman D."/>
            <person name="Pearson M."/>
            <person name="Priest M."/>
            <person name="Roberts A."/>
            <person name="Saif S."/>
            <person name="Shea T."/>
            <person name="Shenoy N."/>
            <person name="Sisk P."/>
            <person name="Stolte C."/>
            <person name="Sykes S."/>
            <person name="Wortman J."/>
            <person name="Nusbaum C."/>
            <person name="Birren B."/>
        </authorList>
    </citation>
    <scope>NUCLEOTIDE SEQUENCE [LARGE SCALE GENOMIC DNA]</scope>
    <source>
        <strain evidence="2 3">CIP 101113</strain>
    </source>
</reference>
<evidence type="ECO:0000313" key="3">
    <source>
        <dbReference type="Proteomes" id="UP000004834"/>
    </source>
</evidence>
<dbReference type="EMBL" id="AGEE01000017">
    <property type="protein sequence ID" value="EHO12682.1"/>
    <property type="molecule type" value="Genomic_DNA"/>
</dbReference>
<dbReference type="GO" id="GO:0043565">
    <property type="term" value="F:sequence-specific DNA binding"/>
    <property type="evidence" value="ECO:0007669"/>
    <property type="project" value="TreeGrafter"/>
</dbReference>
<dbReference type="Gene3D" id="3.30.70.1290">
    <property type="entry name" value="Transposase IS200-like"/>
    <property type="match status" value="1"/>
</dbReference>
<feature type="domain" description="Transposase IS200-like" evidence="1">
    <location>
        <begin position="60"/>
        <end position="214"/>
    </location>
</feature>
<comment type="caution">
    <text evidence="2">The sequence shown here is derived from an EMBL/GenBank/DDBJ whole genome shotgun (WGS) entry which is preliminary data.</text>
</comment>
<dbReference type="PANTHER" id="PTHR36966:SF1">
    <property type="entry name" value="REP-ASSOCIATED TYROSINE TRANSPOSASE"/>
    <property type="match status" value="1"/>
</dbReference>
<dbReference type="SMART" id="SM01321">
    <property type="entry name" value="Y1_Tnp"/>
    <property type="match status" value="1"/>
</dbReference>
<accession>A0AAV3F3Q6</accession>
<proteinExistence type="predicted"/>
<name>A0AAV3F3Q6_9FLAO</name>
<dbReference type="InterPro" id="IPR052715">
    <property type="entry name" value="RAYT_transposase"/>
</dbReference>
<gene>
    <name evidence="2" type="ORF">HMPREF9715_01837</name>
</gene>
<dbReference type="Proteomes" id="UP000004834">
    <property type="component" value="Unassembled WGS sequence"/>
</dbReference>
<dbReference type="GO" id="GO:0006313">
    <property type="term" value="P:DNA transposition"/>
    <property type="evidence" value="ECO:0007669"/>
    <property type="project" value="InterPro"/>
</dbReference>
<dbReference type="InterPro" id="IPR036515">
    <property type="entry name" value="Transposase_17_sf"/>
</dbReference>
<dbReference type="RefSeq" id="WP_006263541.1">
    <property type="nucleotide sequence ID" value="NZ_JH590837.1"/>
</dbReference>
<evidence type="ECO:0000313" key="2">
    <source>
        <dbReference type="EMBL" id="EHO12682.1"/>
    </source>
</evidence>
<protein>
    <recommendedName>
        <fullName evidence="1">Transposase IS200-like domain-containing protein</fullName>
    </recommendedName>
</protein>
<sequence>MKKPVCEDGLFLVFEGSKKSGIFKINVLGDLGNNYVAMNNYKMNNYQQRGSIRLKGYDYASEGLYFITLCVQDRENIFGSIQDGVLTLNEIGEIARDEWLNTANVRDNVILHEFIIMPNHMHAIIEIAKNKTKAGDNKGFKSPSQTIGAIVRGYKIATIKRIKAATNCNSFCVGELQFAPTPPTARTIWQRNYYEHIIRDERSYQYISNYIITNPERWHDDKFHR</sequence>
<dbReference type="InterPro" id="IPR002686">
    <property type="entry name" value="Transposase_17"/>
</dbReference>
<evidence type="ECO:0000259" key="1">
    <source>
        <dbReference type="SMART" id="SM01321"/>
    </source>
</evidence>